<dbReference type="Proteomes" id="UP001162483">
    <property type="component" value="Unassembled WGS sequence"/>
</dbReference>
<evidence type="ECO:0000313" key="1">
    <source>
        <dbReference type="EMBL" id="CAI9618503.1"/>
    </source>
</evidence>
<keyword evidence="2" id="KW-1185">Reference proteome</keyword>
<proteinExistence type="predicted"/>
<comment type="caution">
    <text evidence="1">The sequence shown here is derived from an EMBL/GenBank/DDBJ whole genome shotgun (WGS) entry which is preliminary data.</text>
</comment>
<protein>
    <submittedName>
        <fullName evidence="1">Uncharacterized protein</fullName>
    </submittedName>
</protein>
<sequence>MQHLLQLYIETNQLPGFTAEILTLSSHLCGWCRCGSTRKSVQPHHPHREMRTRRRVPLILIARRPHWKMQPSWEPTYPCRLCFQKKCRDFFPACHGPARLHIYEPGVSLLSPVMDSTVAK</sequence>
<name>A0ABN9HCP9_9NEOB</name>
<organism evidence="1 2">
    <name type="scientific">Staurois parvus</name>
    <dbReference type="NCBI Taxonomy" id="386267"/>
    <lineage>
        <taxon>Eukaryota</taxon>
        <taxon>Metazoa</taxon>
        <taxon>Chordata</taxon>
        <taxon>Craniata</taxon>
        <taxon>Vertebrata</taxon>
        <taxon>Euteleostomi</taxon>
        <taxon>Amphibia</taxon>
        <taxon>Batrachia</taxon>
        <taxon>Anura</taxon>
        <taxon>Neobatrachia</taxon>
        <taxon>Ranoidea</taxon>
        <taxon>Ranidae</taxon>
        <taxon>Staurois</taxon>
    </lineage>
</organism>
<feature type="non-terminal residue" evidence="1">
    <location>
        <position position="120"/>
    </location>
</feature>
<evidence type="ECO:0000313" key="2">
    <source>
        <dbReference type="Proteomes" id="UP001162483"/>
    </source>
</evidence>
<dbReference type="EMBL" id="CATNWA010020465">
    <property type="protein sequence ID" value="CAI9618503.1"/>
    <property type="molecule type" value="Genomic_DNA"/>
</dbReference>
<accession>A0ABN9HCP9</accession>
<reference evidence="1" key="1">
    <citation type="submission" date="2023-05" db="EMBL/GenBank/DDBJ databases">
        <authorList>
            <person name="Stuckert A."/>
        </authorList>
    </citation>
    <scope>NUCLEOTIDE SEQUENCE</scope>
</reference>
<gene>
    <name evidence="1" type="ORF">SPARVUS_LOCUS15691270</name>
</gene>